<dbReference type="Proteomes" id="UP000270866">
    <property type="component" value="Unassembled WGS sequence"/>
</dbReference>
<keyword evidence="1" id="KW-0732">Signal</keyword>
<accession>A0A3L6N3A0</accession>
<feature type="chain" id="PRO_5018090769" evidence="1">
    <location>
        <begin position="21"/>
        <end position="76"/>
    </location>
</feature>
<evidence type="ECO:0000313" key="2">
    <source>
        <dbReference type="EMBL" id="RKK11024.1"/>
    </source>
</evidence>
<sequence length="76" mass="8081">MANWSWLLLVSPILFQITTARNCIGGFINCDYSDGYKCSVGCSRVFGGCGCSDTRGGATLVKSACGSAFDDRDTHC</sequence>
<name>A0A3L6N3A0_FUSOX</name>
<protein>
    <submittedName>
        <fullName evidence="2">Uncharacterized protein</fullName>
    </submittedName>
</protein>
<organism evidence="2 3">
    <name type="scientific">Fusarium oxysporum f. sp. cepae</name>
    <dbReference type="NCBI Taxonomy" id="396571"/>
    <lineage>
        <taxon>Eukaryota</taxon>
        <taxon>Fungi</taxon>
        <taxon>Dikarya</taxon>
        <taxon>Ascomycota</taxon>
        <taxon>Pezizomycotina</taxon>
        <taxon>Sordariomycetes</taxon>
        <taxon>Hypocreomycetidae</taxon>
        <taxon>Hypocreales</taxon>
        <taxon>Nectriaceae</taxon>
        <taxon>Fusarium</taxon>
        <taxon>Fusarium oxysporum species complex</taxon>
    </lineage>
</organism>
<dbReference type="EMBL" id="MRCU01000010">
    <property type="protein sequence ID" value="RKK11024.1"/>
    <property type="molecule type" value="Genomic_DNA"/>
</dbReference>
<evidence type="ECO:0000256" key="1">
    <source>
        <dbReference type="SAM" id="SignalP"/>
    </source>
</evidence>
<proteinExistence type="predicted"/>
<gene>
    <name evidence="2" type="ORF">BFJ65_g15016</name>
</gene>
<feature type="signal peptide" evidence="1">
    <location>
        <begin position="1"/>
        <end position="20"/>
    </location>
</feature>
<reference evidence="2 3" key="1">
    <citation type="journal article" date="2018" name="Sci. Rep.">
        <title>Characterisation of pathogen-specific regions and novel effector candidates in Fusarium oxysporum f. sp. cepae.</title>
        <authorList>
            <person name="Armitage A.D."/>
            <person name="Taylor A."/>
            <person name="Sobczyk M.K."/>
            <person name="Baxter L."/>
            <person name="Greenfield B.P."/>
            <person name="Bates H.J."/>
            <person name="Wilson F."/>
            <person name="Jackson A.C."/>
            <person name="Ott S."/>
            <person name="Harrison R.J."/>
            <person name="Clarkson J.P."/>
        </authorList>
    </citation>
    <scope>NUCLEOTIDE SEQUENCE [LARGE SCALE GENOMIC DNA]</scope>
    <source>
        <strain evidence="2 3">FoC_Fus2</strain>
    </source>
</reference>
<evidence type="ECO:0000313" key="3">
    <source>
        <dbReference type="Proteomes" id="UP000270866"/>
    </source>
</evidence>
<dbReference type="AlphaFoldDB" id="A0A3L6N3A0"/>
<comment type="caution">
    <text evidence="2">The sequence shown here is derived from an EMBL/GenBank/DDBJ whole genome shotgun (WGS) entry which is preliminary data.</text>
</comment>